<protein>
    <submittedName>
        <fullName evidence="1">Uncharacterized protein</fullName>
    </submittedName>
</protein>
<feature type="non-terminal residue" evidence="1">
    <location>
        <position position="1"/>
    </location>
</feature>
<evidence type="ECO:0000313" key="2">
    <source>
        <dbReference type="Proteomes" id="UP000054324"/>
    </source>
</evidence>
<organism evidence="1 2">
    <name type="scientific">Opisthorchis viverrini</name>
    <name type="common">Southeast Asian liver fluke</name>
    <dbReference type="NCBI Taxonomy" id="6198"/>
    <lineage>
        <taxon>Eukaryota</taxon>
        <taxon>Metazoa</taxon>
        <taxon>Spiralia</taxon>
        <taxon>Lophotrochozoa</taxon>
        <taxon>Platyhelminthes</taxon>
        <taxon>Trematoda</taxon>
        <taxon>Digenea</taxon>
        <taxon>Opisthorchiida</taxon>
        <taxon>Opisthorchiata</taxon>
        <taxon>Opisthorchiidae</taxon>
        <taxon>Opisthorchis</taxon>
    </lineage>
</organism>
<name>A0A074ZNN6_OPIVI</name>
<dbReference type="CTD" id="20327689"/>
<reference evidence="1 2" key="1">
    <citation type="submission" date="2013-11" db="EMBL/GenBank/DDBJ databases">
        <title>Opisthorchis viverrini - life in the bile duct.</title>
        <authorList>
            <person name="Young N.D."/>
            <person name="Nagarajan N."/>
            <person name="Lin S.J."/>
            <person name="Korhonen P.K."/>
            <person name="Jex A.R."/>
            <person name="Hall R.S."/>
            <person name="Safavi-Hemami H."/>
            <person name="Kaewkong W."/>
            <person name="Bertrand D."/>
            <person name="Gao S."/>
            <person name="Seet Q."/>
            <person name="Wongkham S."/>
            <person name="Teh B.T."/>
            <person name="Wongkham C."/>
            <person name="Intapan P.M."/>
            <person name="Maleewong W."/>
            <person name="Yang X."/>
            <person name="Hu M."/>
            <person name="Wang Z."/>
            <person name="Hofmann A."/>
            <person name="Sternberg P.W."/>
            <person name="Tan P."/>
            <person name="Wang J."/>
            <person name="Gasser R.B."/>
        </authorList>
    </citation>
    <scope>NUCLEOTIDE SEQUENCE [LARGE SCALE GENOMIC DNA]</scope>
</reference>
<evidence type="ECO:0000313" key="1">
    <source>
        <dbReference type="EMBL" id="KER28706.1"/>
    </source>
</evidence>
<dbReference type="GeneID" id="20327689"/>
<sequence>LYNVFSDRLRKTFVYSADLSDTATIGEPASDTVRSWLLTELPLENVSSTGSCVGWDMCCVCLTVRLLFSMPNSECPKQRGDQPFTWQRNMKEIKRRLGAVDDSRLPGYQPMTLAFLLLSNKSSLYGSEVLVLNTDIMLSMLMEPYIFFLCHLLPMKRVRIFFHVMLDVNYTILLLRSTVRWTVQA</sequence>
<proteinExistence type="predicted"/>
<dbReference type="EMBL" id="KL596693">
    <property type="protein sequence ID" value="KER28706.1"/>
    <property type="molecule type" value="Genomic_DNA"/>
</dbReference>
<dbReference type="Proteomes" id="UP000054324">
    <property type="component" value="Unassembled WGS sequence"/>
</dbReference>
<dbReference type="RefSeq" id="XP_009167553.1">
    <property type="nucleotide sequence ID" value="XM_009169289.1"/>
</dbReference>
<dbReference type="AlphaFoldDB" id="A0A074ZNN6"/>
<keyword evidence="2" id="KW-1185">Reference proteome</keyword>
<gene>
    <name evidence="1" type="ORF">T265_13522</name>
</gene>
<dbReference type="KEGG" id="ovi:T265_13522"/>
<feature type="non-terminal residue" evidence="1">
    <location>
        <position position="185"/>
    </location>
</feature>
<accession>A0A074ZNN6</accession>